<dbReference type="Gene3D" id="3.30.420.10">
    <property type="entry name" value="Ribonuclease H-like superfamily/Ribonuclease H"/>
    <property type="match status" value="1"/>
</dbReference>
<dbReference type="InterPro" id="IPR036397">
    <property type="entry name" value="RNaseH_sf"/>
</dbReference>
<dbReference type="InterPro" id="IPR054465">
    <property type="entry name" value="Integrase_p58-like_C"/>
</dbReference>
<feature type="domain" description="Integrase p58-like C-terminal" evidence="2">
    <location>
        <begin position="132"/>
        <end position="166"/>
    </location>
</feature>
<organism evidence="3 4">
    <name type="scientific">Trichuris muris</name>
    <name type="common">Mouse whipworm</name>
    <dbReference type="NCBI Taxonomy" id="70415"/>
    <lineage>
        <taxon>Eukaryota</taxon>
        <taxon>Metazoa</taxon>
        <taxon>Ecdysozoa</taxon>
        <taxon>Nematoda</taxon>
        <taxon>Enoplea</taxon>
        <taxon>Dorylaimia</taxon>
        <taxon>Trichinellida</taxon>
        <taxon>Trichuridae</taxon>
        <taxon>Trichuris</taxon>
    </lineage>
</organism>
<dbReference type="InterPro" id="IPR050951">
    <property type="entry name" value="Retrovirus_Pol_polyprotein"/>
</dbReference>
<proteinExistence type="predicted"/>
<accession>A0A5S6QJL5</accession>
<evidence type="ECO:0000313" key="4">
    <source>
        <dbReference type="WBParaSite" id="TMUE_2000007072.1"/>
    </source>
</evidence>
<evidence type="ECO:0000259" key="2">
    <source>
        <dbReference type="Pfam" id="PF22938"/>
    </source>
</evidence>
<evidence type="ECO:0000256" key="1">
    <source>
        <dbReference type="SAM" id="MobiDB-lite"/>
    </source>
</evidence>
<keyword evidence="3" id="KW-1185">Reference proteome</keyword>
<name>A0A5S6QJL5_TRIMR</name>
<feature type="region of interest" description="Disordered" evidence="1">
    <location>
        <begin position="315"/>
        <end position="338"/>
    </location>
</feature>
<dbReference type="Proteomes" id="UP000046395">
    <property type="component" value="Unassembled WGS sequence"/>
</dbReference>
<dbReference type="WBParaSite" id="TMUE_2000007072.1">
    <property type="protein sequence ID" value="TMUE_2000007072.1"/>
    <property type="gene ID" value="WBGene00299780"/>
</dbReference>
<evidence type="ECO:0000313" key="3">
    <source>
        <dbReference type="Proteomes" id="UP000046395"/>
    </source>
</evidence>
<protein>
    <submittedName>
        <fullName evidence="4">Integrase zinc-binding domain-containing protein</fullName>
    </submittedName>
</protein>
<feature type="compositionally biased region" description="Basic residues" evidence="1">
    <location>
        <begin position="225"/>
        <end position="235"/>
    </location>
</feature>
<dbReference type="Pfam" id="PF22938">
    <property type="entry name" value="Integrase_p58_C"/>
    <property type="match status" value="1"/>
</dbReference>
<feature type="region of interest" description="Disordered" evidence="1">
    <location>
        <begin position="200"/>
        <end position="235"/>
    </location>
</feature>
<reference evidence="4" key="1">
    <citation type="submission" date="2019-12" db="UniProtKB">
        <authorList>
            <consortium name="WormBaseParasite"/>
        </authorList>
    </citation>
    <scope>IDENTIFICATION</scope>
</reference>
<dbReference type="PANTHER" id="PTHR37984">
    <property type="entry name" value="PROTEIN CBG26694"/>
    <property type="match status" value="1"/>
</dbReference>
<sequence>MLAKTVEENHRRWGVMLPKLMMAYRASVQSSIRTTPYVMVFGEHCRLPEDVYNLDGGNELAPDDHVRQLKKVLGRIHAAARRRLNEARRRQKQQYDKASRGQPFRVGGLVFLRAFPTIRADRCSKFTRPWVGPYRVVAKTSAVTYRIRHTNNRRNEQTVHFDRLKPCPNTLRLSIRKRRSPIRTGRITLNARPRTIEFRPTVIMEPDDVPPNSAPSEQQSADHRRPQRQHRMPKRGPYRFGVHVSVYTFRCGRFGAGFVSVWTFRCGFRFGAGFVLVRDHLDVLRKLCTLPSTTYAFLMAMYPAGYRTETGYGGFPPTHSSGRSRMQLRTSAQVRNES</sequence>
<dbReference type="GO" id="GO:0003676">
    <property type="term" value="F:nucleic acid binding"/>
    <property type="evidence" value="ECO:0007669"/>
    <property type="project" value="InterPro"/>
</dbReference>
<dbReference type="STRING" id="70415.A0A5S6QJL5"/>
<feature type="compositionally biased region" description="Polar residues" evidence="1">
    <location>
        <begin position="318"/>
        <end position="338"/>
    </location>
</feature>
<dbReference type="AlphaFoldDB" id="A0A5S6QJL5"/>
<dbReference type="PANTHER" id="PTHR37984:SF5">
    <property type="entry name" value="PROTEIN NYNRIN-LIKE"/>
    <property type="match status" value="1"/>
</dbReference>